<evidence type="ECO:0000313" key="1">
    <source>
        <dbReference type="EMBL" id="OUJ18151.1"/>
    </source>
</evidence>
<evidence type="ECO:0000313" key="2">
    <source>
        <dbReference type="Proteomes" id="UP000195137"/>
    </source>
</evidence>
<keyword evidence="2" id="KW-1185">Reference proteome</keyword>
<reference evidence="1 2" key="1">
    <citation type="submission" date="2016-12" db="EMBL/GenBank/DDBJ databases">
        <title>Discovery of methanogenic haloarchaea.</title>
        <authorList>
            <person name="Sorokin D.Y."/>
            <person name="Makarova K.S."/>
            <person name="Abbas B."/>
            <person name="Ferrer M."/>
            <person name="Golyshin P.N."/>
        </authorList>
    </citation>
    <scope>NUCLEOTIDE SEQUENCE [LARGE SCALE GENOMIC DNA]</scope>
    <source>
        <strain evidence="1">AMET1</strain>
    </source>
</reference>
<organism evidence="1 2">
    <name type="scientific">Methanonatronarchaeum thermophilum</name>
    <dbReference type="NCBI Taxonomy" id="1927129"/>
    <lineage>
        <taxon>Archaea</taxon>
        <taxon>Methanobacteriati</taxon>
        <taxon>Methanobacteriota</taxon>
        <taxon>Methanonatronarchaeia</taxon>
        <taxon>Methanonatronarchaeales</taxon>
        <taxon>Methanonatronarchaeaceae</taxon>
        <taxon>Methanonatronarchaeum</taxon>
    </lineage>
</organism>
<name>A0A1Y3G9N7_9EURY</name>
<dbReference type="EMBL" id="MRZU01000004">
    <property type="protein sequence ID" value="OUJ18151.1"/>
    <property type="molecule type" value="Genomic_DNA"/>
</dbReference>
<dbReference type="AlphaFoldDB" id="A0A1Y3G9N7"/>
<dbReference type="Proteomes" id="UP000195137">
    <property type="component" value="Unassembled WGS sequence"/>
</dbReference>
<gene>
    <name evidence="1" type="ORF">AMET1_1054</name>
</gene>
<accession>A0A1Y3G9N7</accession>
<proteinExistence type="predicted"/>
<sequence length="103" mass="11917">MLDVKGNFALNIGGEKTATLHIQEKQITINIKKITKITKILKKIYQQTKQQKPKTKNQETTELPIKLITHLNQKGYKIKIKIKGLTIIRDLNPENLKIINKFI</sequence>
<comment type="caution">
    <text evidence="1">The sequence shown here is derived from an EMBL/GenBank/DDBJ whole genome shotgun (WGS) entry which is preliminary data.</text>
</comment>
<protein>
    <submittedName>
        <fullName evidence="1">Uncharacterized protein</fullName>
    </submittedName>
</protein>